<dbReference type="InParanoid" id="E3NEV1"/>
<gene>
    <name evidence="2" type="ORF">CRE_13107</name>
</gene>
<dbReference type="InterPro" id="IPR039058">
    <property type="entry name" value="Yippee_fam"/>
</dbReference>
<keyword evidence="3" id="KW-1185">Reference proteome</keyword>
<dbReference type="OrthoDB" id="6407410at2759"/>
<evidence type="ECO:0000259" key="1">
    <source>
        <dbReference type="PROSITE" id="PS51792"/>
    </source>
</evidence>
<dbReference type="PROSITE" id="PS51792">
    <property type="entry name" value="YIPPEE"/>
    <property type="match status" value="1"/>
</dbReference>
<name>E3NEV1_CAERE</name>
<reference evidence="2" key="1">
    <citation type="submission" date="2007-07" db="EMBL/GenBank/DDBJ databases">
        <title>PCAP assembly of the Caenorhabditis remanei genome.</title>
        <authorList>
            <consortium name="The Caenorhabditis remanei Sequencing Consortium"/>
            <person name="Wilson R.K."/>
        </authorList>
    </citation>
    <scope>NUCLEOTIDE SEQUENCE [LARGE SCALE GENOMIC DNA]</scope>
    <source>
        <strain evidence="2">PB4641</strain>
    </source>
</reference>
<dbReference type="Proteomes" id="UP000008281">
    <property type="component" value="Unassembled WGS sequence"/>
</dbReference>
<evidence type="ECO:0000313" key="3">
    <source>
        <dbReference type="Proteomes" id="UP000008281"/>
    </source>
</evidence>
<dbReference type="eggNOG" id="KOG3399">
    <property type="taxonomic scope" value="Eukaryota"/>
</dbReference>
<dbReference type="EMBL" id="DS268627">
    <property type="protein sequence ID" value="EFO95641.1"/>
    <property type="molecule type" value="Genomic_DNA"/>
</dbReference>
<sequence length="65" mass="7167">MGFKYHCANCQVYLADTAAIMSTNFNGVTGQAYLFKTVSNVSYGALTRREMMTGNHFVRDVFCGG</sequence>
<dbReference type="PANTHER" id="PTHR13848">
    <property type="entry name" value="PROTEIN YIPPEE-LIKE CG15309-RELATED"/>
    <property type="match status" value="1"/>
</dbReference>
<evidence type="ECO:0000313" key="2">
    <source>
        <dbReference type="EMBL" id="EFO95641.1"/>
    </source>
</evidence>
<dbReference type="AlphaFoldDB" id="E3NEV1"/>
<protein>
    <recommendedName>
        <fullName evidence="1">Yippee domain-containing protein</fullName>
    </recommendedName>
</protein>
<dbReference type="InterPro" id="IPR034751">
    <property type="entry name" value="Yippee"/>
</dbReference>
<dbReference type="STRING" id="31234.E3NEV1"/>
<accession>E3NEV1</accession>
<dbReference type="HOGENOM" id="CLU_2856230_0_0_1"/>
<feature type="non-terminal residue" evidence="2">
    <location>
        <position position="65"/>
    </location>
</feature>
<organism evidence="3">
    <name type="scientific">Caenorhabditis remanei</name>
    <name type="common">Caenorhabditis vulgaris</name>
    <dbReference type="NCBI Taxonomy" id="31234"/>
    <lineage>
        <taxon>Eukaryota</taxon>
        <taxon>Metazoa</taxon>
        <taxon>Ecdysozoa</taxon>
        <taxon>Nematoda</taxon>
        <taxon>Chromadorea</taxon>
        <taxon>Rhabditida</taxon>
        <taxon>Rhabditina</taxon>
        <taxon>Rhabditomorpha</taxon>
        <taxon>Rhabditoidea</taxon>
        <taxon>Rhabditidae</taxon>
        <taxon>Peloderinae</taxon>
        <taxon>Caenorhabditis</taxon>
    </lineage>
</organism>
<feature type="domain" description="Yippee" evidence="1">
    <location>
        <begin position="3"/>
        <end position="65"/>
    </location>
</feature>
<proteinExistence type="predicted"/>